<feature type="compositionally biased region" description="Basic and acidic residues" evidence="1">
    <location>
        <begin position="19"/>
        <end position="28"/>
    </location>
</feature>
<dbReference type="AlphaFoldDB" id="A0ABD0PB98"/>
<organism evidence="2 3">
    <name type="scientific">Cirrhinus mrigala</name>
    <name type="common">Mrigala</name>
    <dbReference type="NCBI Taxonomy" id="683832"/>
    <lineage>
        <taxon>Eukaryota</taxon>
        <taxon>Metazoa</taxon>
        <taxon>Chordata</taxon>
        <taxon>Craniata</taxon>
        <taxon>Vertebrata</taxon>
        <taxon>Euteleostomi</taxon>
        <taxon>Actinopterygii</taxon>
        <taxon>Neopterygii</taxon>
        <taxon>Teleostei</taxon>
        <taxon>Ostariophysi</taxon>
        <taxon>Cypriniformes</taxon>
        <taxon>Cyprinidae</taxon>
        <taxon>Labeoninae</taxon>
        <taxon>Labeonini</taxon>
        <taxon>Cirrhinus</taxon>
    </lineage>
</organism>
<comment type="caution">
    <text evidence="2">The sequence shown here is derived from an EMBL/GenBank/DDBJ whole genome shotgun (WGS) entry which is preliminary data.</text>
</comment>
<protein>
    <submittedName>
        <fullName evidence="2">Uncharacterized protein</fullName>
    </submittedName>
</protein>
<feature type="region of interest" description="Disordered" evidence="1">
    <location>
        <begin position="1"/>
        <end position="28"/>
    </location>
</feature>
<gene>
    <name evidence="2" type="ORF">M9458_035576</name>
</gene>
<evidence type="ECO:0000313" key="2">
    <source>
        <dbReference type="EMBL" id="KAL0170980.1"/>
    </source>
</evidence>
<reference evidence="2 3" key="1">
    <citation type="submission" date="2024-05" db="EMBL/GenBank/DDBJ databases">
        <title>Genome sequencing and assembly of Indian major carp, Cirrhinus mrigala (Hamilton, 1822).</title>
        <authorList>
            <person name="Mohindra V."/>
            <person name="Chowdhury L.M."/>
            <person name="Lal K."/>
            <person name="Jena J.K."/>
        </authorList>
    </citation>
    <scope>NUCLEOTIDE SEQUENCE [LARGE SCALE GENOMIC DNA]</scope>
    <source>
        <strain evidence="2">CM1030</strain>
        <tissue evidence="2">Blood</tissue>
    </source>
</reference>
<dbReference type="PANTHER" id="PTHR19446">
    <property type="entry name" value="REVERSE TRANSCRIPTASES"/>
    <property type="match status" value="1"/>
</dbReference>
<dbReference type="Proteomes" id="UP001529510">
    <property type="component" value="Unassembled WGS sequence"/>
</dbReference>
<proteinExistence type="predicted"/>
<keyword evidence="3" id="KW-1185">Reference proteome</keyword>
<feature type="non-terminal residue" evidence="2">
    <location>
        <position position="1"/>
    </location>
</feature>
<accession>A0ABD0PB98</accession>
<name>A0ABD0PB98_CIRMR</name>
<evidence type="ECO:0000256" key="1">
    <source>
        <dbReference type="SAM" id="MobiDB-lite"/>
    </source>
</evidence>
<sequence length="102" mass="11112">HFSAVLNGPPPTSEADIQEAEHDLDINTAPPEKKEIIAAIMSLINKKAPGQDNLSAELFKADPEIAAKMLLPLFTAIWKEKEIPTDWSEGIIVRIPKNGALS</sequence>
<feature type="non-terminal residue" evidence="2">
    <location>
        <position position="102"/>
    </location>
</feature>
<evidence type="ECO:0000313" key="3">
    <source>
        <dbReference type="Proteomes" id="UP001529510"/>
    </source>
</evidence>
<dbReference type="EMBL" id="JAMKFB020000017">
    <property type="protein sequence ID" value="KAL0170980.1"/>
    <property type="molecule type" value="Genomic_DNA"/>
</dbReference>